<feature type="transmembrane region" description="Helical" evidence="1">
    <location>
        <begin position="262"/>
        <end position="284"/>
    </location>
</feature>
<dbReference type="AlphaFoldDB" id="A0A1H2CPM0"/>
<feature type="transmembrane region" description="Helical" evidence="1">
    <location>
        <begin position="238"/>
        <end position="256"/>
    </location>
</feature>
<dbReference type="PANTHER" id="PTHR35007:SF4">
    <property type="entry name" value="CONSERVED TRANSMEMBRANE PROTEIN-RELATED"/>
    <property type="match status" value="1"/>
</dbReference>
<dbReference type="EMBL" id="LT629758">
    <property type="protein sequence ID" value="SDT72480.1"/>
    <property type="molecule type" value="Genomic_DNA"/>
</dbReference>
<dbReference type="Proteomes" id="UP000198688">
    <property type="component" value="Chromosome I"/>
</dbReference>
<accession>A0A1H2CPM0</accession>
<keyword evidence="1" id="KW-0812">Transmembrane</keyword>
<protein>
    <submittedName>
        <fullName evidence="2">Tight adherence protein B</fullName>
    </submittedName>
</protein>
<keyword evidence="3" id="KW-1185">Reference proteome</keyword>
<keyword evidence="1" id="KW-0472">Membrane</keyword>
<proteinExistence type="predicted"/>
<dbReference type="RefSeq" id="WP_092549515.1">
    <property type="nucleotide sequence ID" value="NZ_BOMJ01000012.1"/>
</dbReference>
<organism evidence="2 3">
    <name type="scientific">Actinoplanes derwentensis</name>
    <dbReference type="NCBI Taxonomy" id="113562"/>
    <lineage>
        <taxon>Bacteria</taxon>
        <taxon>Bacillati</taxon>
        <taxon>Actinomycetota</taxon>
        <taxon>Actinomycetes</taxon>
        <taxon>Micromonosporales</taxon>
        <taxon>Micromonosporaceae</taxon>
        <taxon>Actinoplanes</taxon>
    </lineage>
</organism>
<feature type="transmembrane region" description="Helical" evidence="1">
    <location>
        <begin position="53"/>
        <end position="86"/>
    </location>
</feature>
<evidence type="ECO:0000313" key="3">
    <source>
        <dbReference type="Proteomes" id="UP000198688"/>
    </source>
</evidence>
<gene>
    <name evidence="2" type="ORF">SAMN04489716_6420</name>
</gene>
<dbReference type="OrthoDB" id="3406057at2"/>
<evidence type="ECO:0000256" key="1">
    <source>
        <dbReference type="SAM" id="Phobius"/>
    </source>
</evidence>
<name>A0A1H2CPM0_9ACTN</name>
<sequence>MAGVNWLLAALLIVAAVVAARPGSAARERLLGPRTWIDLPRIRRAAVSGGPRLAAVAVGIVTVAAGVLGGPVGAIVAAAYAGLGAHEWDRRMKRRRIETRRAADLDEIAHLVAELRAGIPPVIVAASRTGPADPDTEPLGLPGLGTGSLGLPDPGIGSLGLPGPGAGRSVSRGYEAARNGSAGPDARLERLTSAVWHLAERTGAPAADLLERIERDARAADRSARAAGAQAAGSQTTAVMLTALPVAGIGMGYLIGGDPLDVLLYTPWGAGCAIGALILQVAGLKWAQRLTAKVTA</sequence>
<keyword evidence="1" id="KW-1133">Transmembrane helix</keyword>
<reference evidence="2 3" key="1">
    <citation type="submission" date="2016-10" db="EMBL/GenBank/DDBJ databases">
        <authorList>
            <person name="de Groot N.N."/>
        </authorList>
    </citation>
    <scope>NUCLEOTIDE SEQUENCE [LARGE SCALE GENOMIC DNA]</scope>
    <source>
        <strain evidence="2 3">DSM 43941</strain>
    </source>
</reference>
<dbReference type="STRING" id="113562.SAMN04489716_6420"/>
<dbReference type="PANTHER" id="PTHR35007">
    <property type="entry name" value="INTEGRAL MEMBRANE PROTEIN-RELATED"/>
    <property type="match status" value="1"/>
</dbReference>
<evidence type="ECO:0000313" key="2">
    <source>
        <dbReference type="EMBL" id="SDT72480.1"/>
    </source>
</evidence>